<dbReference type="EMBL" id="VVYX01000024">
    <property type="protein sequence ID" value="KAA5416440.1"/>
    <property type="molecule type" value="Genomic_DNA"/>
</dbReference>
<gene>
    <name evidence="1" type="ORF">F2Y87_18775</name>
</gene>
<organism evidence="1 2">
    <name type="scientific">Bacteroides cellulosilyticus</name>
    <dbReference type="NCBI Taxonomy" id="246787"/>
    <lineage>
        <taxon>Bacteria</taxon>
        <taxon>Pseudomonadati</taxon>
        <taxon>Bacteroidota</taxon>
        <taxon>Bacteroidia</taxon>
        <taxon>Bacteroidales</taxon>
        <taxon>Bacteroidaceae</taxon>
        <taxon>Bacteroides</taxon>
    </lineage>
</organism>
<dbReference type="AlphaFoldDB" id="A0A6L3JWX7"/>
<proteinExistence type="predicted"/>
<sequence length="468" mass="53982">MINMHSELEEYNAVAIDGYKNIFIAKEPYTAYTYIYTVFNKLIFRISKRSCLDQEKFIKDCLVIFDIIANQNISAVEVKKISSITGISNFSSLILIPYEYCNHNPVSEKVLKKTIVVAPIYNCEFSGDENKEELEAMVNGPLATINLDNWEREISPKLKMSYVNYSTQSGSRSKIFKIAKSQNLHWAISVLKDHVSYIGFENFKHEKYKVALSNNCPFLTPTIEYTKGDFYQIINDILWGNIDYPKQVALSEKINIDAVEANNSKLIKLVDNYLNEFILKSYHFDKIKQKKNSYTFHNDNKQIIGALEYSFVSSNYYKDNGCSLTMCLEAHISKCKVSDILDKIGLFCNNECFIFNNPIGDYSKNSTLLKFYIAHGIYDDIISNASFMIKLIQKMNNLIEGNMEVIKDIETYPSLYKYPLATSLVILYLNNCNTEQSINQLLEVAKNMQFSDLDKFTHILTEVSRYFN</sequence>
<evidence type="ECO:0000313" key="1">
    <source>
        <dbReference type="EMBL" id="KAA5416440.1"/>
    </source>
</evidence>
<dbReference type="RefSeq" id="WP_149947630.1">
    <property type="nucleotide sequence ID" value="NZ_VVYX01000024.1"/>
</dbReference>
<dbReference type="Proteomes" id="UP000482653">
    <property type="component" value="Unassembled WGS sequence"/>
</dbReference>
<reference evidence="1 2" key="1">
    <citation type="journal article" date="2019" name="Nat. Med.">
        <title>A library of human gut bacterial isolates paired with longitudinal multiomics data enables mechanistic microbiome research.</title>
        <authorList>
            <person name="Poyet M."/>
            <person name="Groussin M."/>
            <person name="Gibbons S.M."/>
            <person name="Avila-Pacheco J."/>
            <person name="Jiang X."/>
            <person name="Kearney S.M."/>
            <person name="Perrotta A.R."/>
            <person name="Berdy B."/>
            <person name="Zhao S."/>
            <person name="Lieberman T.D."/>
            <person name="Swanson P.K."/>
            <person name="Smith M."/>
            <person name="Roesemann S."/>
            <person name="Alexander J.E."/>
            <person name="Rich S.A."/>
            <person name="Livny J."/>
            <person name="Vlamakis H."/>
            <person name="Clish C."/>
            <person name="Bullock K."/>
            <person name="Deik A."/>
            <person name="Scott J."/>
            <person name="Pierce K.A."/>
            <person name="Xavier R.J."/>
            <person name="Alm E.J."/>
        </authorList>
    </citation>
    <scope>NUCLEOTIDE SEQUENCE [LARGE SCALE GENOMIC DNA]</scope>
    <source>
        <strain evidence="1 2">BIOML-A8</strain>
    </source>
</reference>
<accession>A0A6L3JWX7</accession>
<name>A0A6L3JWX7_9BACE</name>
<protein>
    <submittedName>
        <fullName evidence="1">Uncharacterized protein</fullName>
    </submittedName>
</protein>
<comment type="caution">
    <text evidence="1">The sequence shown here is derived from an EMBL/GenBank/DDBJ whole genome shotgun (WGS) entry which is preliminary data.</text>
</comment>
<evidence type="ECO:0000313" key="2">
    <source>
        <dbReference type="Proteomes" id="UP000482653"/>
    </source>
</evidence>